<proteinExistence type="predicted"/>
<evidence type="ECO:0000313" key="1">
    <source>
        <dbReference type="EMBL" id="CAA9359438.1"/>
    </source>
</evidence>
<dbReference type="AlphaFoldDB" id="A0A6J4MHL0"/>
<reference evidence="1" key="1">
    <citation type="submission" date="2020-02" db="EMBL/GenBank/DDBJ databases">
        <authorList>
            <person name="Meier V. D."/>
        </authorList>
    </citation>
    <scope>NUCLEOTIDE SEQUENCE</scope>
    <source>
        <strain evidence="1">AVDCRST_MAG89</strain>
    </source>
</reference>
<protein>
    <submittedName>
        <fullName evidence="1">Uncharacterized protein</fullName>
    </submittedName>
</protein>
<sequence length="63" mass="6734">MVSPSSIHANDASSWPIIMGNHSCPSSCAMTLYRSSRSRARWMKTSIGYSIPEIGPSAMVACG</sequence>
<accession>A0A6J4MHL0</accession>
<name>A0A6J4MHL0_9BACT</name>
<gene>
    <name evidence="1" type="ORF">AVDCRST_MAG89-3643</name>
</gene>
<dbReference type="EMBL" id="CADCTV010000761">
    <property type="protein sequence ID" value="CAA9359438.1"/>
    <property type="molecule type" value="Genomic_DNA"/>
</dbReference>
<organism evidence="1">
    <name type="scientific">uncultured Gemmatimonadota bacterium</name>
    <dbReference type="NCBI Taxonomy" id="203437"/>
    <lineage>
        <taxon>Bacteria</taxon>
        <taxon>Pseudomonadati</taxon>
        <taxon>Gemmatimonadota</taxon>
        <taxon>environmental samples</taxon>
    </lineage>
</organism>